<keyword evidence="3" id="KW-0472">Membrane</keyword>
<dbReference type="EMBL" id="JAMZFV010000001">
    <property type="protein sequence ID" value="MCP1108858.1"/>
    <property type="molecule type" value="Genomic_DNA"/>
</dbReference>
<accession>A0ABT1EDU2</accession>
<feature type="signal peptide" evidence="4">
    <location>
        <begin position="1"/>
        <end position="31"/>
    </location>
</feature>
<gene>
    <name evidence="5" type="ORF">NK118_01165</name>
</gene>
<comment type="caution">
    <text evidence="5">The sequence shown here is derived from an EMBL/GenBank/DDBJ whole genome shotgun (WGS) entry which is preliminary data.</text>
</comment>
<sequence length="1816" mass="197031">MKKQRKQWLQSLLGILLALTLVCGSITPVLADDVTAQTEETQGSSEEKVEENTEVVEESGEESLITEELPKEEQGTDNEEETIPQLVQEEAPEIPQKEGRVAKIGPQDTGSLNLVAEPSTNEYQTFVNEDSGKAPQPLTVTLKASFQSGITGAQVEVPLTYRPTGATHPNFTMTDDIFVLDESSIDLKSDSMYSGYEIVKGADGTADTLVLKIKDNLSAATVDSLTLRFDFNAAKYLKTDGAGKGLGLIDNGSVLWNLQPVLRVDGEVKVTAANQEIRTVADTVIEPFGLPLVPINNQFSGGILSLQANYKQFDWYQADFDPSYKSVIYIEIPEEAEIKDSPTLEFFNEELETNSDNPAVPVGYKRYTGQIANTSDKWNEWQYGGALYYAGCMYEPRISFPDTMEDGTKFKITIGADYKKMNGAIQTTSASLGYEKVPEQEWKLENTGFHYTKSDWWSVVSKKTDNQPVGIYVSTDKYVDRASTKNSGSKAITGVSLELNQESTGSGKVNFSHFLVYPDSLDPDKYPTPYVKLTYQIKDASDQVISQGETEPSNEYGKRIELPPLAAGHYYDNVTAVPMGTAGNAEDEGKFPPKTSVGFYYEPKQWADYKWPDGTEVGYNTPLTLQWTLFYDTESGDPTSWPSQDHKVYYSDAPYARVDMVSSNANGKKPGESVSYEVQGYNDGIRSDGDLLNPRIVIAVPKVLELQDIGTPKDFIDVVNQKTETGAVAVSLVSSDENYNYYNLQADEGLCGAIVESEVSYKIPLEFKVAAGAQPGYYPIPAVAVTQKDATKYEHINGIYQNNLGSEMATAMGFVDGDNYTGMVDYYHSPLSIVSVTALSGTGSVKSASTENAWVTDAFVPATHDEIVEMKATLTNTGNTDFDNLKIYNILPSSTDGRGSDGNVSFEGVNVPDALDYKIYYTDVAITELPTYDEINLATYAPSEADIWKENAEAIGGAAKATAIYIEFGTHTIAAGESLDAILKFKIPSSGSQVAYNQFKYYALEKGDSPVFLQAYSSKVGFGTQLIQLTYDQNLPSKLPSDITGAENMPIASSGIYGIVAGNKFAVSNQEPTLAGYEFINWKDGAGNEYSAGGEVFFSEAGEIILKAQWKAVNVTVNFDKNGGDTEASPASIAYPYGSALTASALPGTNPTRAGHEFLGWATTNDATVADFGDGTEIDFISEKTVYAVWKLNEYKITYHLDGGEATSNPTKYTYGVGVSSFAPTSKSGHLFLGWYDSASGGTEVVKIEPTDTGDKELYAYFAKTDVNGEKGKIGASHFSYAVADESGTAMPPIDAAKAKVLAKVVVAGFEADGSTKQELDKATVDSAQLQHINDQILAGIKGQYELTFYTQDYDKDANTGDKVTITVTLTGVGTIEDGKGAIGGTNFIYGVHVSDTNLAQADDLTANLAKELGKAWANDKHQNKYQAADITVNADELKAINKAKGQIFAEGNRYKGERSFNLTFGSPDNLTVGIRVTLFDYVNTGDDGRRLGANGVRYDVIGGELDEASMNALSNVYLEDKFGNEIKDGVDTSVEDLQKINKAIGERALGEYTLAYQTTDKKLGLTIPVTLIGTVLSAKDGDYNIDKGALSADSIKEILKTKAVDAEGVDIARGDIAIDETTIHALNEMISKEKTGKVNITLIAPDTTSTTVVLSLYRYEIIGVDIEMSISELNKMKKEGTLEAYVTKETKAAAKKVVGDEVTDLEVKPNLENLLAATAPITTTVVLEGYEIQEEITKPGLEPQLKKVIEKTVNAKITADAKPAGDANLKNGGKTSKKSIITTGDNSWIALWTGIVILALLTCIIIFLRRKKYGK</sequence>
<reference evidence="5 6" key="1">
    <citation type="journal article" date="2022" name="Genome Biol. Evol.">
        <title>Host diet, physiology and behaviors set the stage for Lachnospiraceae cladogenesis.</title>
        <authorList>
            <person name="Vera-Ponce De Leon A."/>
            <person name="Schneider M."/>
            <person name="Jahnes B.C."/>
            <person name="Sadowski V."/>
            <person name="Camuy-Velez L.A."/>
            <person name="Duan J."/>
            <person name="Sabree Z.L."/>
        </authorList>
    </citation>
    <scope>NUCLEOTIDE SEQUENCE [LARGE SCALE GENOMIC DNA]</scope>
    <source>
        <strain evidence="5 6">PAL227</strain>
    </source>
</reference>
<protein>
    <submittedName>
        <fullName evidence="5">InlB B-repeat-containing protein</fullName>
    </submittedName>
</protein>
<organism evidence="5 6">
    <name type="scientific">Ohessyouella blattaphilus</name>
    <dbReference type="NCBI Taxonomy" id="2949333"/>
    <lineage>
        <taxon>Bacteria</taxon>
        <taxon>Bacillati</taxon>
        <taxon>Bacillota</taxon>
        <taxon>Clostridia</taxon>
        <taxon>Lachnospirales</taxon>
        <taxon>Lachnospiraceae</taxon>
        <taxon>Ohessyouella</taxon>
    </lineage>
</organism>
<evidence type="ECO:0000313" key="5">
    <source>
        <dbReference type="EMBL" id="MCP1108858.1"/>
    </source>
</evidence>
<keyword evidence="3" id="KW-1133">Transmembrane helix</keyword>
<evidence type="ECO:0000313" key="6">
    <source>
        <dbReference type="Proteomes" id="UP001523565"/>
    </source>
</evidence>
<proteinExistence type="predicted"/>
<comment type="subcellular location">
    <subcellularLocation>
        <location evidence="1">Cell envelope</location>
    </subcellularLocation>
</comment>
<feature type="compositionally biased region" description="Acidic residues" evidence="2">
    <location>
        <begin position="52"/>
        <end position="65"/>
    </location>
</feature>
<evidence type="ECO:0000256" key="2">
    <source>
        <dbReference type="SAM" id="MobiDB-lite"/>
    </source>
</evidence>
<feature type="region of interest" description="Disordered" evidence="2">
    <location>
        <begin position="36"/>
        <end position="80"/>
    </location>
</feature>
<dbReference type="Proteomes" id="UP001523565">
    <property type="component" value="Unassembled WGS sequence"/>
</dbReference>
<keyword evidence="3" id="KW-0812">Transmembrane</keyword>
<evidence type="ECO:0000256" key="3">
    <source>
        <dbReference type="SAM" id="Phobius"/>
    </source>
</evidence>
<keyword evidence="4" id="KW-0732">Signal</keyword>
<feature type="transmembrane region" description="Helical" evidence="3">
    <location>
        <begin position="1789"/>
        <end position="1809"/>
    </location>
</feature>
<dbReference type="Pfam" id="PF09479">
    <property type="entry name" value="Flg_new"/>
    <property type="match status" value="2"/>
</dbReference>
<keyword evidence="6" id="KW-1185">Reference proteome</keyword>
<feature type="chain" id="PRO_5046231421" evidence="4">
    <location>
        <begin position="32"/>
        <end position="1816"/>
    </location>
</feature>
<dbReference type="InterPro" id="IPR042229">
    <property type="entry name" value="Listeria/Bacterioides_rpt_sf"/>
</dbReference>
<dbReference type="RefSeq" id="WP_262067762.1">
    <property type="nucleotide sequence ID" value="NZ_JAMXOC010000001.1"/>
</dbReference>
<evidence type="ECO:0000256" key="4">
    <source>
        <dbReference type="SAM" id="SignalP"/>
    </source>
</evidence>
<name>A0ABT1EDU2_9FIRM</name>
<dbReference type="Gene3D" id="2.60.40.4270">
    <property type="entry name" value="Listeria-Bacteroides repeat domain"/>
    <property type="match status" value="2"/>
</dbReference>
<evidence type="ECO:0000256" key="1">
    <source>
        <dbReference type="ARBA" id="ARBA00004196"/>
    </source>
</evidence>
<dbReference type="InterPro" id="IPR013378">
    <property type="entry name" value="InlB-like_B-rpt"/>
</dbReference>